<dbReference type="NCBIfam" id="TIGR01167">
    <property type="entry name" value="LPXTG_anchor"/>
    <property type="match status" value="1"/>
</dbReference>
<feature type="compositionally biased region" description="Basic and acidic residues" evidence="5">
    <location>
        <begin position="669"/>
        <end position="694"/>
    </location>
</feature>
<feature type="region of interest" description="Disordered" evidence="5">
    <location>
        <begin position="45"/>
        <end position="68"/>
    </location>
</feature>
<gene>
    <name evidence="7" type="ORF">L2422_08535</name>
</gene>
<feature type="compositionally biased region" description="Basic and acidic residues" evidence="5">
    <location>
        <begin position="703"/>
        <end position="712"/>
    </location>
</feature>
<organism evidence="7 8">
    <name type="scientific">Lactobacillus mulieris</name>
    <dbReference type="NCBI Taxonomy" id="2508708"/>
    <lineage>
        <taxon>Bacteria</taxon>
        <taxon>Bacillati</taxon>
        <taxon>Bacillota</taxon>
        <taxon>Bacilli</taxon>
        <taxon>Lactobacillales</taxon>
        <taxon>Lactobacillaceae</taxon>
        <taxon>Lactobacillus</taxon>
    </lineage>
</organism>
<evidence type="ECO:0000256" key="3">
    <source>
        <dbReference type="ARBA" id="ARBA00022729"/>
    </source>
</evidence>
<dbReference type="Pfam" id="PF00746">
    <property type="entry name" value="Gram_pos_anchor"/>
    <property type="match status" value="1"/>
</dbReference>
<reference evidence="7" key="1">
    <citation type="submission" date="2022-01" db="EMBL/GenBank/DDBJ databases">
        <title>VMRC isolate genome collection.</title>
        <authorList>
            <person name="France M."/>
            <person name="Rutt L."/>
            <person name="Humphrys M."/>
            <person name="Ravel J."/>
        </authorList>
    </citation>
    <scope>NUCLEOTIDE SEQUENCE</scope>
    <source>
        <strain evidence="7">C0127B5</strain>
    </source>
</reference>
<dbReference type="Gene3D" id="3.10.20.890">
    <property type="match status" value="10"/>
</dbReference>
<keyword evidence="2" id="KW-0964">Secreted</keyword>
<evidence type="ECO:0000256" key="1">
    <source>
        <dbReference type="ARBA" id="ARBA00022512"/>
    </source>
</evidence>
<name>A0AAP3GYZ5_9LACO</name>
<dbReference type="Pfam" id="PF18938">
    <property type="entry name" value="aRib"/>
    <property type="match status" value="10"/>
</dbReference>
<feature type="compositionally biased region" description="Acidic residues" evidence="5">
    <location>
        <begin position="45"/>
        <end position="55"/>
    </location>
</feature>
<feature type="region of interest" description="Disordered" evidence="5">
    <location>
        <begin position="770"/>
        <end position="808"/>
    </location>
</feature>
<dbReference type="PROSITE" id="PS50847">
    <property type="entry name" value="GRAM_POS_ANCHORING"/>
    <property type="match status" value="1"/>
</dbReference>
<dbReference type="AlphaFoldDB" id="A0AAP3GYZ5"/>
<accession>A0AAP3GYZ5</accession>
<dbReference type="EMBL" id="JAKHLF010000027">
    <property type="protein sequence ID" value="MCZ3845533.1"/>
    <property type="molecule type" value="Genomic_DNA"/>
</dbReference>
<evidence type="ECO:0000259" key="6">
    <source>
        <dbReference type="PROSITE" id="PS50847"/>
    </source>
</evidence>
<feature type="compositionally biased region" description="Polar residues" evidence="5">
    <location>
        <begin position="887"/>
        <end position="911"/>
    </location>
</feature>
<protein>
    <submittedName>
        <fullName evidence="7">LPXTG cell wall anchor domain-containing protein</fullName>
    </submittedName>
</protein>
<dbReference type="InterPro" id="IPR044024">
    <property type="entry name" value="aRib"/>
</dbReference>
<keyword evidence="1" id="KW-0134">Cell wall</keyword>
<dbReference type="InterPro" id="IPR019931">
    <property type="entry name" value="LPXTG_anchor"/>
</dbReference>
<evidence type="ECO:0000256" key="5">
    <source>
        <dbReference type="SAM" id="MobiDB-lite"/>
    </source>
</evidence>
<dbReference type="RefSeq" id="WP_234975241.1">
    <property type="nucleotide sequence ID" value="NZ_JAKEYK010000035.1"/>
</dbReference>
<evidence type="ECO:0000313" key="8">
    <source>
        <dbReference type="Proteomes" id="UP001213015"/>
    </source>
</evidence>
<feature type="compositionally biased region" description="Acidic residues" evidence="5">
    <location>
        <begin position="782"/>
        <end position="792"/>
    </location>
</feature>
<sequence>DPLTTPDFNDQVEKEVIKGNDKLTDDQKQKIKDNIKKANPEMELTDGDITVDDDGTTTVNTKDGSKKTLTPDQTIKRYDLGDPLTTPDFNDQVEKEVIKGNDKLTDDQKQKIKDNIKKANPGMELTDGDITVDDDGTTTVNTKDGSKKTLTPDQTIKRYDLGDPLFDPEFNDQIDKEVVKGDGDLTNNQKQAVKDNIKKANPKLNLSDDQITVDKDGKATVKLDGNVTKTLTPDQTIKRYEKGEPLENTGDADNFNKNIDKVPVEGQDKLTDKQKEEVKDSIKKANQNSPIKDIDVKDDGRTIVTFDDGTQVELTPEETIKRFEKGEPLTSPEFNSNIDKVLVKGEGKLTDDQKQAVRENIKKANPDLNLIDDKITVGDDGKATVDLGGNVIKNLIPDQTIKRYDVGDPLISPEFNDNIDKVPVKDGDKLTDDQKQKVKDNIKKANPKLELTDDDITVDDDGTTTVNTKDGSKKTLTPDQTTNRYNLVDPLINTGNADSFIKNIDKVPIEGQRDLTEQEKERIKQNIKDANPNSPIKNIDVKDDGRTIVTLDDGTQIELTPDQTVNRYEKGEPLENTGDADNFNKNIDKVPVEGQDKLTDKQKEEVKENIKKANQNSPIKDIDVKDDGRTIVTFDDGTQTELTPDQTVNRYEKGEPLENTGDADSFNKNIDKVPVEGQDKLTDKQKDEVKENIKRANQNSPIKDIDVKDDGRTIVTFDDGTQTELTPDQTVNRYEKGEPLTTPDFNDQVEKEVIKGNDKLTDDQKQKIKDNIKKANPGMELTDGDIIVDDDGTTTVNTKDGSKKTLTPDQTIKRYDLSDPLFYDDTAKDRSANDDKNSDRENNSNTDNDSSKDSNSDKANNSDNHEDQSNNKNAQSINGVKDERDATISSKNDMNVKTNNKQSLLPQTGNQTSSLQTLGLAVLSLLTLSFFKKKKQD</sequence>
<feature type="domain" description="Gram-positive cocci surface proteins LPxTG" evidence="6">
    <location>
        <begin position="905"/>
        <end position="937"/>
    </location>
</feature>
<comment type="caution">
    <text evidence="7">The sequence shown here is derived from an EMBL/GenBank/DDBJ whole genome shotgun (WGS) entry which is preliminary data.</text>
</comment>
<evidence type="ECO:0000313" key="7">
    <source>
        <dbReference type="EMBL" id="MCZ3845533.1"/>
    </source>
</evidence>
<feature type="compositionally biased region" description="Polar residues" evidence="5">
    <location>
        <begin position="719"/>
        <end position="732"/>
    </location>
</feature>
<keyword evidence="3" id="KW-0732">Signal</keyword>
<keyword evidence="4" id="KW-0572">Peptidoglycan-anchor</keyword>
<feature type="non-terminal residue" evidence="7">
    <location>
        <position position="1"/>
    </location>
</feature>
<feature type="compositionally biased region" description="Basic and acidic residues" evidence="5">
    <location>
        <begin position="825"/>
        <end position="842"/>
    </location>
</feature>
<evidence type="ECO:0000256" key="4">
    <source>
        <dbReference type="ARBA" id="ARBA00023088"/>
    </source>
</evidence>
<proteinExistence type="predicted"/>
<feature type="region of interest" description="Disordered" evidence="5">
    <location>
        <begin position="822"/>
        <end position="911"/>
    </location>
</feature>
<feature type="region of interest" description="Disordered" evidence="5">
    <location>
        <begin position="652"/>
        <end position="744"/>
    </location>
</feature>
<dbReference type="Proteomes" id="UP001213015">
    <property type="component" value="Unassembled WGS sequence"/>
</dbReference>
<evidence type="ECO:0000256" key="2">
    <source>
        <dbReference type="ARBA" id="ARBA00022525"/>
    </source>
</evidence>